<proteinExistence type="predicted"/>
<evidence type="ECO:0000313" key="2">
    <source>
        <dbReference type="EMBL" id="SIQ95762.1"/>
    </source>
</evidence>
<reference evidence="2 3" key="1">
    <citation type="submission" date="2017-01" db="EMBL/GenBank/DDBJ databases">
        <authorList>
            <person name="Varghese N."/>
            <person name="Submissions S."/>
        </authorList>
    </citation>
    <scope>NUCLEOTIDE SEQUENCE [LARGE SCALE GENOMIC DNA]</scope>
    <source>
        <strain evidence="2 3">ATCC 23464</strain>
    </source>
</reference>
<feature type="transmembrane region" description="Helical" evidence="1">
    <location>
        <begin position="100"/>
        <end position="126"/>
    </location>
</feature>
<organism evidence="2 3">
    <name type="scientific">Paenibacillus macquariensis</name>
    <dbReference type="NCBI Taxonomy" id="948756"/>
    <lineage>
        <taxon>Bacteria</taxon>
        <taxon>Bacillati</taxon>
        <taxon>Bacillota</taxon>
        <taxon>Bacilli</taxon>
        <taxon>Bacillales</taxon>
        <taxon>Paenibacillaceae</taxon>
        <taxon>Paenibacillus</taxon>
    </lineage>
</organism>
<keyword evidence="1" id="KW-0472">Membrane</keyword>
<protein>
    <submittedName>
        <fullName evidence="2">Uncharacterized protein</fullName>
    </submittedName>
</protein>
<evidence type="ECO:0000313" key="3">
    <source>
        <dbReference type="Proteomes" id="UP000186666"/>
    </source>
</evidence>
<feature type="transmembrane region" description="Helical" evidence="1">
    <location>
        <begin position="31"/>
        <end position="49"/>
    </location>
</feature>
<dbReference type="EMBL" id="FTNK01000005">
    <property type="protein sequence ID" value="SIQ95762.1"/>
    <property type="molecule type" value="Genomic_DNA"/>
</dbReference>
<feature type="transmembrane region" description="Helical" evidence="1">
    <location>
        <begin position="61"/>
        <end position="80"/>
    </location>
</feature>
<comment type="caution">
    <text evidence="2">The sequence shown here is derived from an EMBL/GenBank/DDBJ whole genome shotgun (WGS) entry which is preliminary data.</text>
</comment>
<gene>
    <name evidence="2" type="ORF">SAMN05421578_105219</name>
</gene>
<evidence type="ECO:0000256" key="1">
    <source>
        <dbReference type="SAM" id="Phobius"/>
    </source>
</evidence>
<keyword evidence="3" id="KW-1185">Reference proteome</keyword>
<dbReference type="Proteomes" id="UP000186666">
    <property type="component" value="Unassembled WGS sequence"/>
</dbReference>
<keyword evidence="1" id="KW-0812">Transmembrane</keyword>
<name>A0ABY1JY05_9BACL</name>
<feature type="transmembrane region" description="Helical" evidence="1">
    <location>
        <begin position="7"/>
        <end position="25"/>
    </location>
</feature>
<keyword evidence="1" id="KW-1133">Transmembrane helix</keyword>
<sequence length="135" mass="15525">MRLLIKVNVLLVVIYWLFAVLISLIDSDFSGVIYVLVGIIGLPILVVFINYKITIIRDKRLFLTGFLAVLVVIICGQHFSYMVTSIYIYRNDIDDPLEKYWLIGVTVHAIVISTIASLIFQLLLLIKRNTIRIKR</sequence>
<accession>A0ABY1JY05</accession>
<dbReference type="RefSeq" id="WP_068587081.1">
    <property type="nucleotide sequence ID" value="NZ_FTNK01000005.1"/>
</dbReference>